<feature type="transmembrane region" description="Helical" evidence="1">
    <location>
        <begin position="115"/>
        <end position="140"/>
    </location>
</feature>
<evidence type="ECO:0000313" key="3">
    <source>
        <dbReference type="Proteomes" id="UP001374893"/>
    </source>
</evidence>
<reference evidence="2 3" key="1">
    <citation type="submission" date="2021-06" db="EMBL/GenBank/DDBJ databases">
        <title>Complete genome of Haloferula helveola possessing various polysaccharide degrading enzymes.</title>
        <authorList>
            <person name="Takami H."/>
            <person name="Huang C."/>
            <person name="Hamasaki K."/>
        </authorList>
    </citation>
    <scope>NUCLEOTIDE SEQUENCE [LARGE SCALE GENOMIC DNA]</scope>
    <source>
        <strain evidence="2 3">CN-1</strain>
    </source>
</reference>
<evidence type="ECO:0000256" key="1">
    <source>
        <dbReference type="SAM" id="Phobius"/>
    </source>
</evidence>
<dbReference type="Proteomes" id="UP001374893">
    <property type="component" value="Chromosome"/>
</dbReference>
<proteinExistence type="predicted"/>
<dbReference type="SUPFAM" id="SSF88723">
    <property type="entry name" value="PIN domain-like"/>
    <property type="match status" value="1"/>
</dbReference>
<feature type="transmembrane region" description="Helical" evidence="1">
    <location>
        <begin position="12"/>
        <end position="31"/>
    </location>
</feature>
<keyword evidence="1" id="KW-1133">Transmembrane helix</keyword>
<dbReference type="CDD" id="cd09877">
    <property type="entry name" value="PIN_YacL-like"/>
    <property type="match status" value="1"/>
</dbReference>
<organism evidence="2 3">
    <name type="scientific">Haloferula helveola</name>
    <dbReference type="NCBI Taxonomy" id="490095"/>
    <lineage>
        <taxon>Bacteria</taxon>
        <taxon>Pseudomonadati</taxon>
        <taxon>Verrucomicrobiota</taxon>
        <taxon>Verrucomicrobiia</taxon>
        <taxon>Verrucomicrobiales</taxon>
        <taxon>Verrucomicrobiaceae</taxon>
        <taxon>Haloferula</taxon>
    </lineage>
</organism>
<dbReference type="Gene3D" id="3.40.50.1010">
    <property type="entry name" value="5'-nuclease"/>
    <property type="match status" value="1"/>
</dbReference>
<gene>
    <name evidence="2" type="ORF">HAHE_10850</name>
</gene>
<keyword evidence="3" id="KW-1185">Reference proteome</keyword>
<dbReference type="InterPro" id="IPR029060">
    <property type="entry name" value="PIN-like_dom_sf"/>
</dbReference>
<dbReference type="EMBL" id="AP024702">
    <property type="protein sequence ID" value="BCX47177.1"/>
    <property type="molecule type" value="Genomic_DNA"/>
</dbReference>
<name>A0ABN6H2I4_9BACT</name>
<evidence type="ECO:0000313" key="2">
    <source>
        <dbReference type="EMBL" id="BCX47177.1"/>
    </source>
</evidence>
<keyword evidence="1" id="KW-0812">Transmembrane</keyword>
<dbReference type="RefSeq" id="WP_338689231.1">
    <property type="nucleotide sequence ID" value="NZ_AP024702.1"/>
</dbReference>
<protein>
    <submittedName>
        <fullName evidence="2">PIN/TRAM domain-containing protein</fullName>
    </submittedName>
</protein>
<feature type="transmembrane region" description="Helical" evidence="1">
    <location>
        <begin position="72"/>
        <end position="95"/>
    </location>
</feature>
<keyword evidence="1" id="KW-0472">Membrane</keyword>
<feature type="transmembrane region" description="Helical" evidence="1">
    <location>
        <begin position="37"/>
        <end position="60"/>
    </location>
</feature>
<accession>A0ABN6H2I4</accession>
<sequence length="360" mass="38619">MSTPASVNIARLVYLLVCEAAGLVLAFSTRGNPGWEIPMWAGLLGGLLIAGFFIFVETLIKGFTLRGFSTATFGLLVGLFCAFLLTRVGFSDVLASALNRNFEMDSGAIVSGPDVAVTISLAVSSLLYASLGFLGAVLALRSSRDDFAFILPYVRFRQDGSTGQPVVLDGESIMDGRVPGVVRAGFLTVRLIVPRFVLDELQVLAESPSQANRQRAQRGLDLLEKMQESKDILVSIEDASGVSGDETMHGRLLQTAQLLGARLMTTDDSLSKVAKLRSVDVLNLNDLQDALRPTVVVGDKIRLPLVRGGKDEHQGVGYLTDGTMIVVNHAVDRIGSTCDVRVISTLQTANGVMIFAELDE</sequence>